<dbReference type="InterPro" id="IPR050570">
    <property type="entry name" value="Cell_wall_metabolism_enzyme"/>
</dbReference>
<feature type="domain" description="M23ase beta-sheet core" evidence="3">
    <location>
        <begin position="295"/>
        <end position="387"/>
    </location>
</feature>
<gene>
    <name evidence="4" type="primary">envC</name>
    <name evidence="4" type="ORF">LuPra_02859</name>
</gene>
<dbReference type="OrthoDB" id="9805799at2"/>
<dbReference type="EMBL" id="CP015136">
    <property type="protein sequence ID" value="AMY09637.1"/>
    <property type="molecule type" value="Genomic_DNA"/>
</dbReference>
<evidence type="ECO:0000313" key="4">
    <source>
        <dbReference type="EMBL" id="AMY09637.1"/>
    </source>
</evidence>
<reference evidence="4 5" key="1">
    <citation type="journal article" date="2016" name="Genome Announc.">
        <title>First Complete Genome Sequence of a Subdivision 6 Acidobacterium Strain.</title>
        <authorList>
            <person name="Huang S."/>
            <person name="Vieira S."/>
            <person name="Bunk B."/>
            <person name="Riedel T."/>
            <person name="Sproer C."/>
            <person name="Overmann J."/>
        </authorList>
    </citation>
    <scope>NUCLEOTIDE SEQUENCE [LARGE SCALE GENOMIC DNA]</scope>
    <source>
        <strain evidence="5">DSM 100886 HEG_-6_39</strain>
    </source>
</reference>
<dbReference type="PANTHER" id="PTHR21666">
    <property type="entry name" value="PEPTIDASE-RELATED"/>
    <property type="match status" value="1"/>
</dbReference>
<dbReference type="SUPFAM" id="SSF51261">
    <property type="entry name" value="Duplicated hybrid motif"/>
    <property type="match status" value="1"/>
</dbReference>
<organism evidence="4 5">
    <name type="scientific">Luteitalea pratensis</name>
    <dbReference type="NCBI Taxonomy" id="1855912"/>
    <lineage>
        <taxon>Bacteria</taxon>
        <taxon>Pseudomonadati</taxon>
        <taxon>Acidobacteriota</taxon>
        <taxon>Vicinamibacteria</taxon>
        <taxon>Vicinamibacterales</taxon>
        <taxon>Vicinamibacteraceae</taxon>
        <taxon>Luteitalea</taxon>
    </lineage>
</organism>
<evidence type="ECO:0000256" key="2">
    <source>
        <dbReference type="SAM" id="Coils"/>
    </source>
</evidence>
<feature type="coiled-coil region" evidence="2">
    <location>
        <begin position="38"/>
        <end position="65"/>
    </location>
</feature>
<sequence length="394" mass="42848">MRVPLLLALLAAQLPTLQQPSPTAPAAGTSAPAELVQAAEAAKAQQATKERIAALTREADVLKRQSVSMLDQVRRLDVERDLERAREVQARQALSVLEADLASLTSRQATLRSTLEGERPAIAARLRRLQRLGRVGYARIAWNATSARDVGRAARLMNYLAKDDGRRLQAYARTAGELGETEARLTQRREEARSLEAEARVRRAAAEAAYVKKRELLASLENESEQRERWLAELVAARARLDASMTGRAPVPAPTQVLRVPFTTRRRALPWPVEGNITGRFGRQRDARFGTSTVSNGVTIASTIGSAVRALHPGSVVFAGAFTGFGQLVIVDHGQQSYSLYGYLSGLRVQRGAAVEGGAIVGEVGDAPDGKAALYLEVRVDGRPVDPVLWLQQR</sequence>
<keyword evidence="2" id="KW-0175">Coiled coil</keyword>
<evidence type="ECO:0000259" key="3">
    <source>
        <dbReference type="Pfam" id="PF01551"/>
    </source>
</evidence>
<reference evidence="5" key="2">
    <citation type="submission" date="2016-04" db="EMBL/GenBank/DDBJ databases">
        <title>First Complete Genome Sequence of a Subdivision 6 Acidobacterium.</title>
        <authorList>
            <person name="Huang S."/>
            <person name="Vieira S."/>
            <person name="Bunk B."/>
            <person name="Riedel T."/>
            <person name="Sproeer C."/>
            <person name="Overmann J."/>
        </authorList>
    </citation>
    <scope>NUCLEOTIDE SEQUENCE [LARGE SCALE GENOMIC DNA]</scope>
    <source>
        <strain evidence="5">DSM 100886 HEG_-6_39</strain>
    </source>
</reference>
<dbReference type="KEGG" id="abac:LuPra_02859"/>
<protein>
    <submittedName>
        <fullName evidence="4">Septal ring factor</fullName>
    </submittedName>
</protein>
<dbReference type="AlphaFoldDB" id="A0A143PM19"/>
<dbReference type="GO" id="GO:0004222">
    <property type="term" value="F:metalloendopeptidase activity"/>
    <property type="evidence" value="ECO:0007669"/>
    <property type="project" value="TreeGrafter"/>
</dbReference>
<keyword evidence="1" id="KW-0732">Signal</keyword>
<evidence type="ECO:0000313" key="5">
    <source>
        <dbReference type="Proteomes" id="UP000076079"/>
    </source>
</evidence>
<dbReference type="STRING" id="1855912.LuPra_02859"/>
<evidence type="ECO:0000256" key="1">
    <source>
        <dbReference type="ARBA" id="ARBA00022729"/>
    </source>
</evidence>
<dbReference type="RefSeq" id="WP_110171373.1">
    <property type="nucleotide sequence ID" value="NZ_CP015136.1"/>
</dbReference>
<dbReference type="Proteomes" id="UP000076079">
    <property type="component" value="Chromosome"/>
</dbReference>
<accession>A0A143PM19</accession>
<dbReference type="Pfam" id="PF01551">
    <property type="entry name" value="Peptidase_M23"/>
    <property type="match status" value="1"/>
</dbReference>
<dbReference type="InterPro" id="IPR011055">
    <property type="entry name" value="Dup_hybrid_motif"/>
</dbReference>
<dbReference type="PANTHER" id="PTHR21666:SF289">
    <property type="entry name" value="L-ALA--D-GLU ENDOPEPTIDASE"/>
    <property type="match status" value="1"/>
</dbReference>
<dbReference type="Gene3D" id="6.10.250.3150">
    <property type="match status" value="1"/>
</dbReference>
<name>A0A143PM19_LUTPR</name>
<dbReference type="Gene3D" id="2.70.70.10">
    <property type="entry name" value="Glucose Permease (Domain IIA)"/>
    <property type="match status" value="1"/>
</dbReference>
<keyword evidence="5" id="KW-1185">Reference proteome</keyword>
<dbReference type="CDD" id="cd12797">
    <property type="entry name" value="M23_peptidase"/>
    <property type="match status" value="1"/>
</dbReference>
<dbReference type="InterPro" id="IPR016047">
    <property type="entry name" value="M23ase_b-sheet_dom"/>
</dbReference>
<feature type="coiled-coil region" evidence="2">
    <location>
        <begin position="178"/>
        <end position="240"/>
    </location>
</feature>
<proteinExistence type="predicted"/>